<gene>
    <name evidence="2" type="ORF">GBAR_LOCUS5184</name>
</gene>
<evidence type="ECO:0000313" key="2">
    <source>
        <dbReference type="EMBL" id="CAI8007410.1"/>
    </source>
</evidence>
<dbReference type="AlphaFoldDB" id="A0AA35R9M8"/>
<comment type="caution">
    <text evidence="2">The sequence shown here is derived from an EMBL/GenBank/DDBJ whole genome shotgun (WGS) entry which is preliminary data.</text>
</comment>
<dbReference type="EMBL" id="CASHTH010000768">
    <property type="protein sequence ID" value="CAI8007410.1"/>
    <property type="molecule type" value="Genomic_DNA"/>
</dbReference>
<sequence length="225" mass="23980">VSATRKAHTLFNKLLSYTEVCTAVTKDGDTTLMTLVHNPKVMASLQQASRCREDDTPPAPGFPSSLLALSDILEGRHSTSLQQYGTETRKKTGHTPNKVPGGLFTGSCGDETPSSSLATKPRPSPLLVSSTSHAIQKPVLKTSSTGTSEMGTRNSGPVAIQEFPKILGILKKEDKIIANFAAGKSQEPSTSNFDLLTSVFRGTEPVETENIKTTTTTTTTTRATN</sequence>
<reference evidence="2" key="1">
    <citation type="submission" date="2023-03" db="EMBL/GenBank/DDBJ databases">
        <authorList>
            <person name="Steffen K."/>
            <person name="Cardenas P."/>
        </authorList>
    </citation>
    <scope>NUCLEOTIDE SEQUENCE</scope>
</reference>
<feature type="non-terminal residue" evidence="2">
    <location>
        <position position="1"/>
    </location>
</feature>
<organism evidence="2 3">
    <name type="scientific">Geodia barretti</name>
    <name type="common">Barrett's horny sponge</name>
    <dbReference type="NCBI Taxonomy" id="519541"/>
    <lineage>
        <taxon>Eukaryota</taxon>
        <taxon>Metazoa</taxon>
        <taxon>Porifera</taxon>
        <taxon>Demospongiae</taxon>
        <taxon>Heteroscleromorpha</taxon>
        <taxon>Tetractinellida</taxon>
        <taxon>Astrophorina</taxon>
        <taxon>Geodiidae</taxon>
        <taxon>Geodia</taxon>
    </lineage>
</organism>
<evidence type="ECO:0000256" key="1">
    <source>
        <dbReference type="SAM" id="MobiDB-lite"/>
    </source>
</evidence>
<feature type="region of interest" description="Disordered" evidence="1">
    <location>
        <begin position="86"/>
        <end position="131"/>
    </location>
</feature>
<proteinExistence type="predicted"/>
<dbReference type="Proteomes" id="UP001174909">
    <property type="component" value="Unassembled WGS sequence"/>
</dbReference>
<protein>
    <submittedName>
        <fullName evidence="2">Uncharacterized protein</fullName>
    </submittedName>
</protein>
<evidence type="ECO:0000313" key="3">
    <source>
        <dbReference type="Proteomes" id="UP001174909"/>
    </source>
</evidence>
<accession>A0AA35R9M8</accession>
<keyword evidence="3" id="KW-1185">Reference proteome</keyword>
<name>A0AA35R9M8_GEOBA</name>